<dbReference type="RefSeq" id="WP_066956377.1">
    <property type="nucleotide sequence ID" value="NZ_BCNX01000006.1"/>
</dbReference>
<accession>A0A1G8X7D7</accession>
<name>A0A1G8X7D7_9EURY</name>
<dbReference type="STRING" id="2200.GCA_001571405_01028"/>
<keyword evidence="3" id="KW-1185">Reference proteome</keyword>
<dbReference type="EMBL" id="FNFT01000001">
    <property type="protein sequence ID" value="SDJ86361.1"/>
    <property type="molecule type" value="Genomic_DNA"/>
</dbReference>
<keyword evidence="1" id="KW-1133">Transmembrane helix</keyword>
<reference evidence="2 3" key="1">
    <citation type="submission" date="2016-10" db="EMBL/GenBank/DDBJ databases">
        <authorList>
            <person name="Varghese N."/>
            <person name="Submissions S."/>
        </authorList>
    </citation>
    <scope>NUCLEOTIDE SEQUENCE [LARGE SCALE GENOMIC DNA]</scope>
    <source>
        <strain evidence="2 3">DSM 2373</strain>
    </source>
</reference>
<evidence type="ECO:0000313" key="2">
    <source>
        <dbReference type="EMBL" id="SDJ86361.1"/>
    </source>
</evidence>
<dbReference type="OrthoDB" id="56871at2157"/>
<keyword evidence="1" id="KW-0812">Transmembrane</keyword>
<proteinExistence type="predicted"/>
<keyword evidence="1" id="KW-0472">Membrane</keyword>
<dbReference type="AlphaFoldDB" id="A0A1G8X7D7"/>
<evidence type="ECO:0000313" key="3">
    <source>
        <dbReference type="Proteomes" id="UP000326500"/>
    </source>
</evidence>
<gene>
    <name evidence="2" type="ORF">SAMN04488571_101283</name>
</gene>
<feature type="transmembrane region" description="Helical" evidence="1">
    <location>
        <begin position="38"/>
        <end position="63"/>
    </location>
</feature>
<organism evidence="2 3">
    <name type="scientific">Methanoculleus thermophilus</name>
    <dbReference type="NCBI Taxonomy" id="2200"/>
    <lineage>
        <taxon>Archaea</taxon>
        <taxon>Methanobacteriati</taxon>
        <taxon>Methanobacteriota</taxon>
        <taxon>Stenosarchaea group</taxon>
        <taxon>Methanomicrobia</taxon>
        <taxon>Methanomicrobiales</taxon>
        <taxon>Methanomicrobiaceae</taxon>
        <taxon>Methanoculleus</taxon>
    </lineage>
</organism>
<evidence type="ECO:0000256" key="1">
    <source>
        <dbReference type="SAM" id="Phobius"/>
    </source>
</evidence>
<protein>
    <submittedName>
        <fullName evidence="2">Uncharacterized protein</fullName>
    </submittedName>
</protein>
<feature type="transmembrane region" description="Helical" evidence="1">
    <location>
        <begin position="12"/>
        <end position="32"/>
    </location>
</feature>
<sequence length="248" mass="28777">MHLSLRTWEVRLGIILVASSVVIYVVKDLLLGDPQNTYQYIFNALGFLPINVLLVTLILNQLLSIRAKRERLEKMNMVIGAFFSEVGSGLLTSLSEHDRDLEEIRQELIVTEAWTPERFSRVRDRLRSHRCNLSVGAANLEELCRYLTERRGFLLRLLENPVLLEHESFTNLLRAVFHLTEELERRGDFSALPQTDIAHLTVDIKRAYSLLIGEWLNYMEYLQKNYPYLFSLAVRSNPFDKTASPIVR</sequence>
<dbReference type="Proteomes" id="UP000326500">
    <property type="component" value="Unassembled WGS sequence"/>
</dbReference>